<name>A0A9D3VXA6_9ROSI</name>
<sequence length="133" mass="15463">MYVDLSAEDRLGFVELLHRRADYASSLLDSSDLEIGREFSFKDGFVAIVKRYNIKNGINFHVVKSRSNKFEVRYAMRDNKYGWKIMASVKKKTELWTIKKYTAAHTCVAASTALRQHGYSREEKPTEVIYVTR</sequence>
<dbReference type="OrthoDB" id="1660026at2759"/>
<dbReference type="AlphaFoldDB" id="A0A9D3VXA6"/>
<evidence type="ECO:0000313" key="1">
    <source>
        <dbReference type="EMBL" id="KAH1098655.1"/>
    </source>
</evidence>
<evidence type="ECO:0008006" key="3">
    <source>
        <dbReference type="Google" id="ProtNLM"/>
    </source>
</evidence>
<comment type="caution">
    <text evidence="1">The sequence shown here is derived from an EMBL/GenBank/DDBJ whole genome shotgun (WGS) entry which is preliminary data.</text>
</comment>
<organism evidence="1 2">
    <name type="scientific">Gossypium stocksii</name>
    <dbReference type="NCBI Taxonomy" id="47602"/>
    <lineage>
        <taxon>Eukaryota</taxon>
        <taxon>Viridiplantae</taxon>
        <taxon>Streptophyta</taxon>
        <taxon>Embryophyta</taxon>
        <taxon>Tracheophyta</taxon>
        <taxon>Spermatophyta</taxon>
        <taxon>Magnoliopsida</taxon>
        <taxon>eudicotyledons</taxon>
        <taxon>Gunneridae</taxon>
        <taxon>Pentapetalae</taxon>
        <taxon>rosids</taxon>
        <taxon>malvids</taxon>
        <taxon>Malvales</taxon>
        <taxon>Malvaceae</taxon>
        <taxon>Malvoideae</taxon>
        <taxon>Gossypium</taxon>
    </lineage>
</organism>
<reference evidence="1 2" key="1">
    <citation type="journal article" date="2021" name="Plant Biotechnol. J.">
        <title>Multi-omics assisted identification of the key and species-specific regulatory components of drought-tolerant mechanisms in Gossypium stocksii.</title>
        <authorList>
            <person name="Yu D."/>
            <person name="Ke L."/>
            <person name="Zhang D."/>
            <person name="Wu Y."/>
            <person name="Sun Y."/>
            <person name="Mei J."/>
            <person name="Sun J."/>
            <person name="Sun Y."/>
        </authorList>
    </citation>
    <scope>NUCLEOTIDE SEQUENCE [LARGE SCALE GENOMIC DNA]</scope>
    <source>
        <strain evidence="2">cv. E1</strain>
        <tissue evidence="1">Leaf</tissue>
    </source>
</reference>
<proteinExistence type="predicted"/>
<keyword evidence="2" id="KW-1185">Reference proteome</keyword>
<dbReference type="EMBL" id="JAIQCV010000005">
    <property type="protein sequence ID" value="KAH1098655.1"/>
    <property type="molecule type" value="Genomic_DNA"/>
</dbReference>
<gene>
    <name evidence="1" type="ORF">J1N35_015576</name>
</gene>
<evidence type="ECO:0000313" key="2">
    <source>
        <dbReference type="Proteomes" id="UP000828251"/>
    </source>
</evidence>
<accession>A0A9D3VXA6</accession>
<protein>
    <recommendedName>
        <fullName evidence="3">Transposase MuDR plant domain-containing protein</fullName>
    </recommendedName>
</protein>
<dbReference type="Proteomes" id="UP000828251">
    <property type="component" value="Unassembled WGS sequence"/>
</dbReference>